<protein>
    <submittedName>
        <fullName evidence="2">Uncharacterized protein</fullName>
    </submittedName>
</protein>
<name>A0A0F9EAH0_9ZZZZ</name>
<comment type="caution">
    <text evidence="2">The sequence shown here is derived from an EMBL/GenBank/DDBJ whole genome shotgun (WGS) entry which is preliminary data.</text>
</comment>
<feature type="compositionally biased region" description="Low complexity" evidence="1">
    <location>
        <begin position="57"/>
        <end position="66"/>
    </location>
</feature>
<gene>
    <name evidence="2" type="ORF">LCGC14_2177510</name>
</gene>
<proteinExistence type="predicted"/>
<dbReference type="AlphaFoldDB" id="A0A0F9EAH0"/>
<sequence length="77" mass="8831">MDDFELTQRLERIEKALARLLEMAEPQPIDHMDAWTKEYPPPPPWDPDRSRITVGDPPLTFFGTPGTNPPPPHWRGG</sequence>
<reference evidence="2" key="1">
    <citation type="journal article" date="2015" name="Nature">
        <title>Complex archaea that bridge the gap between prokaryotes and eukaryotes.</title>
        <authorList>
            <person name="Spang A."/>
            <person name="Saw J.H."/>
            <person name="Jorgensen S.L."/>
            <person name="Zaremba-Niedzwiedzka K."/>
            <person name="Martijn J."/>
            <person name="Lind A.E."/>
            <person name="van Eijk R."/>
            <person name="Schleper C."/>
            <person name="Guy L."/>
            <person name="Ettema T.J."/>
        </authorList>
    </citation>
    <scope>NUCLEOTIDE SEQUENCE</scope>
</reference>
<feature type="region of interest" description="Disordered" evidence="1">
    <location>
        <begin position="29"/>
        <end position="77"/>
    </location>
</feature>
<evidence type="ECO:0000256" key="1">
    <source>
        <dbReference type="SAM" id="MobiDB-lite"/>
    </source>
</evidence>
<organism evidence="2">
    <name type="scientific">marine sediment metagenome</name>
    <dbReference type="NCBI Taxonomy" id="412755"/>
    <lineage>
        <taxon>unclassified sequences</taxon>
        <taxon>metagenomes</taxon>
        <taxon>ecological metagenomes</taxon>
    </lineage>
</organism>
<evidence type="ECO:0000313" key="2">
    <source>
        <dbReference type="EMBL" id="KKL63196.1"/>
    </source>
</evidence>
<accession>A0A0F9EAH0</accession>
<feature type="compositionally biased region" description="Pro residues" evidence="1">
    <location>
        <begin position="67"/>
        <end position="77"/>
    </location>
</feature>
<dbReference type="EMBL" id="LAZR01028251">
    <property type="protein sequence ID" value="KKL63196.1"/>
    <property type="molecule type" value="Genomic_DNA"/>
</dbReference>